<dbReference type="EMBL" id="BAABGJ010000013">
    <property type="protein sequence ID" value="GAA4338244.1"/>
    <property type="molecule type" value="Genomic_DNA"/>
</dbReference>
<sequence length="119" mass="12975">MIRILWKFSMPECISHGYPRRACVVDLVCRADTIVQGTALLPTPRPCVGQRRTGVWGEGRSGGLVLRRPSPPSRHVVRGRIDRIDGIAGAPGAAQRRGKRLSIIRPRLVISVTIAGNCS</sequence>
<proteinExistence type="predicted"/>
<accession>A0ABP8HFI0</accession>
<evidence type="ECO:0000313" key="2">
    <source>
        <dbReference type="Proteomes" id="UP001500975"/>
    </source>
</evidence>
<organism evidence="1 2">
    <name type="scientific">Variovorax defluvii</name>
    <dbReference type="NCBI Taxonomy" id="913761"/>
    <lineage>
        <taxon>Bacteria</taxon>
        <taxon>Pseudomonadati</taxon>
        <taxon>Pseudomonadota</taxon>
        <taxon>Betaproteobacteria</taxon>
        <taxon>Burkholderiales</taxon>
        <taxon>Comamonadaceae</taxon>
        <taxon>Variovorax</taxon>
    </lineage>
</organism>
<name>A0ABP8HFI0_9BURK</name>
<dbReference type="Proteomes" id="UP001500975">
    <property type="component" value="Unassembled WGS sequence"/>
</dbReference>
<comment type="caution">
    <text evidence="1">The sequence shown here is derived from an EMBL/GenBank/DDBJ whole genome shotgun (WGS) entry which is preliminary data.</text>
</comment>
<gene>
    <name evidence="1" type="ORF">GCM10023165_16790</name>
</gene>
<reference evidence="2" key="1">
    <citation type="journal article" date="2019" name="Int. J. Syst. Evol. Microbiol.">
        <title>The Global Catalogue of Microorganisms (GCM) 10K type strain sequencing project: providing services to taxonomists for standard genome sequencing and annotation.</title>
        <authorList>
            <consortium name="The Broad Institute Genomics Platform"/>
            <consortium name="The Broad Institute Genome Sequencing Center for Infectious Disease"/>
            <person name="Wu L."/>
            <person name="Ma J."/>
        </authorList>
    </citation>
    <scope>NUCLEOTIDE SEQUENCE [LARGE SCALE GENOMIC DNA]</scope>
    <source>
        <strain evidence="2">JCM 17804</strain>
    </source>
</reference>
<keyword evidence="2" id="KW-1185">Reference proteome</keyword>
<evidence type="ECO:0000313" key="1">
    <source>
        <dbReference type="EMBL" id="GAA4338244.1"/>
    </source>
</evidence>
<protein>
    <submittedName>
        <fullName evidence="1">Uncharacterized protein</fullName>
    </submittedName>
</protein>